<organism evidence="1 2">
    <name type="scientific">Cyclotella atomus</name>
    <dbReference type="NCBI Taxonomy" id="382360"/>
    <lineage>
        <taxon>Eukaryota</taxon>
        <taxon>Sar</taxon>
        <taxon>Stramenopiles</taxon>
        <taxon>Ochrophyta</taxon>
        <taxon>Bacillariophyta</taxon>
        <taxon>Coscinodiscophyceae</taxon>
        <taxon>Thalassiosirophycidae</taxon>
        <taxon>Stephanodiscales</taxon>
        <taxon>Stephanodiscaceae</taxon>
        <taxon>Cyclotella</taxon>
    </lineage>
</organism>
<sequence>MMCNSIKPKPPTQYSMIAGSIKVKTVSERPPAKQVNIKDLDSSKVASRKMSDPFLYYYISTISQAAMLNQDVDIATFDKSSHFSKNQEPSEEKATVITRKSRLSFECYHDLHFDCSMINSADCARFDSDCQNYLYE</sequence>
<reference evidence="1 2" key="1">
    <citation type="submission" date="2024-10" db="EMBL/GenBank/DDBJ databases">
        <title>Updated reference genomes for cyclostephanoid diatoms.</title>
        <authorList>
            <person name="Roberts W.R."/>
            <person name="Alverson A.J."/>
        </authorList>
    </citation>
    <scope>NUCLEOTIDE SEQUENCE [LARGE SCALE GENOMIC DNA]</scope>
    <source>
        <strain evidence="1 2">AJA010-31</strain>
    </source>
</reference>
<protein>
    <submittedName>
        <fullName evidence="1">Uncharacterized protein</fullName>
    </submittedName>
</protein>
<name>A0ABD3P484_9STRA</name>
<proteinExistence type="predicted"/>
<dbReference type="EMBL" id="JALLPJ020000801">
    <property type="protein sequence ID" value="KAL3782588.1"/>
    <property type="molecule type" value="Genomic_DNA"/>
</dbReference>
<comment type="caution">
    <text evidence="1">The sequence shown here is derived from an EMBL/GenBank/DDBJ whole genome shotgun (WGS) entry which is preliminary data.</text>
</comment>
<dbReference type="AlphaFoldDB" id="A0ABD3P484"/>
<dbReference type="Proteomes" id="UP001530400">
    <property type="component" value="Unassembled WGS sequence"/>
</dbReference>
<evidence type="ECO:0000313" key="1">
    <source>
        <dbReference type="EMBL" id="KAL3782588.1"/>
    </source>
</evidence>
<evidence type="ECO:0000313" key="2">
    <source>
        <dbReference type="Proteomes" id="UP001530400"/>
    </source>
</evidence>
<keyword evidence="2" id="KW-1185">Reference proteome</keyword>
<accession>A0ABD3P484</accession>
<gene>
    <name evidence="1" type="ORF">ACHAWO_008239</name>
</gene>